<comment type="caution">
    <text evidence="2">The sequence shown here is derived from an EMBL/GenBank/DDBJ whole genome shotgun (WGS) entry which is preliminary data.</text>
</comment>
<dbReference type="AlphaFoldDB" id="A0A2N5UPG8"/>
<dbReference type="EMBL" id="PGCI01000112">
    <property type="protein sequence ID" value="PLW39673.1"/>
    <property type="molecule type" value="Genomic_DNA"/>
</dbReference>
<accession>A0A2N5UPG8</accession>
<sequence length="326" mass="35877">MSLPWRLVEFSACHNLERISLALPTPLPRPDVGTPQTGDSAAQYKELQLLSLSKSLIEFSASQNLERISFALPTPFPQPLADSSPLDSSPDVGAPQTGDSAGQIRLLSLGKFATDRSLEQLKEIFHSAMAKELYTRGLDRSSVKSGIFLAPDLMDMKMGITINKKGKIIKGPFNIVEQEHFLICCGLLSKATPDVPRLVYLAAEADMLTRPELTNALPVQLRKELYKRGMVKCTEGSGTFATLDGFEIRTGLLVDKDVTPKLSDKPLSNVRVKLAEQIFNRLAKKHGFGDPFQLQYVNSLDSLVPADAFTQEIQAQFPSLDVKSFL</sequence>
<dbReference type="Proteomes" id="UP000235392">
    <property type="component" value="Unassembled WGS sequence"/>
</dbReference>
<organism evidence="2 3">
    <name type="scientific">Puccinia coronata f. sp. avenae</name>
    <dbReference type="NCBI Taxonomy" id="200324"/>
    <lineage>
        <taxon>Eukaryota</taxon>
        <taxon>Fungi</taxon>
        <taxon>Dikarya</taxon>
        <taxon>Basidiomycota</taxon>
        <taxon>Pucciniomycotina</taxon>
        <taxon>Pucciniomycetes</taxon>
        <taxon>Pucciniales</taxon>
        <taxon>Pucciniaceae</taxon>
        <taxon>Puccinia</taxon>
    </lineage>
</organism>
<proteinExistence type="predicted"/>
<evidence type="ECO:0000313" key="2">
    <source>
        <dbReference type="EMBL" id="PLW39673.1"/>
    </source>
</evidence>
<gene>
    <name evidence="2" type="ORF">PCASD_15464</name>
</gene>
<feature type="compositionally biased region" description="Low complexity" evidence="1">
    <location>
        <begin position="79"/>
        <end position="91"/>
    </location>
</feature>
<reference evidence="2 3" key="1">
    <citation type="submission" date="2017-11" db="EMBL/GenBank/DDBJ databases">
        <title>De novo assembly and phasing of dikaryotic genomes from two isolates of Puccinia coronata f. sp. avenae, the causal agent of oat crown rust.</title>
        <authorList>
            <person name="Miller M.E."/>
            <person name="Zhang Y."/>
            <person name="Omidvar V."/>
            <person name="Sperschneider J."/>
            <person name="Schwessinger B."/>
            <person name="Raley C."/>
            <person name="Palmer J.M."/>
            <person name="Garnica D."/>
            <person name="Upadhyaya N."/>
            <person name="Rathjen J."/>
            <person name="Taylor J.M."/>
            <person name="Park R.F."/>
            <person name="Dodds P.N."/>
            <person name="Hirsch C.D."/>
            <person name="Kianian S.F."/>
            <person name="Figueroa M."/>
        </authorList>
    </citation>
    <scope>NUCLEOTIDE SEQUENCE [LARGE SCALE GENOMIC DNA]</scope>
    <source>
        <strain evidence="2">12SD80</strain>
    </source>
</reference>
<evidence type="ECO:0000313" key="3">
    <source>
        <dbReference type="Proteomes" id="UP000235392"/>
    </source>
</evidence>
<evidence type="ECO:0000256" key="1">
    <source>
        <dbReference type="SAM" id="MobiDB-lite"/>
    </source>
</evidence>
<name>A0A2N5UPG8_9BASI</name>
<protein>
    <submittedName>
        <fullName evidence="2">Uncharacterized protein</fullName>
    </submittedName>
</protein>
<feature type="region of interest" description="Disordered" evidence="1">
    <location>
        <begin position="79"/>
        <end position="100"/>
    </location>
</feature>